<keyword evidence="3" id="KW-1185">Reference proteome</keyword>
<dbReference type="GO" id="GO:0003950">
    <property type="term" value="F:NAD+ poly-ADP-ribosyltransferase activity"/>
    <property type="evidence" value="ECO:0007669"/>
    <property type="project" value="InterPro"/>
</dbReference>
<feature type="non-terminal residue" evidence="2">
    <location>
        <position position="1"/>
    </location>
</feature>
<name>A0A0C3KKQ1_9AGAM</name>
<dbReference type="OrthoDB" id="9514740at2759"/>
<dbReference type="Proteomes" id="UP000054248">
    <property type="component" value="Unassembled WGS sequence"/>
</dbReference>
<gene>
    <name evidence="2" type="ORF">M407DRAFT_54976</name>
</gene>
<evidence type="ECO:0000313" key="3">
    <source>
        <dbReference type="Proteomes" id="UP000054248"/>
    </source>
</evidence>
<dbReference type="EMBL" id="KN823122">
    <property type="protein sequence ID" value="KIO21983.1"/>
    <property type="molecule type" value="Genomic_DNA"/>
</dbReference>
<accession>A0A0C3KKQ1</accession>
<proteinExistence type="predicted"/>
<feature type="domain" description="PARP catalytic" evidence="1">
    <location>
        <begin position="94"/>
        <end position="191"/>
    </location>
</feature>
<dbReference type="STRING" id="1051891.A0A0C3KKQ1"/>
<dbReference type="HOGENOM" id="CLU_039434_1_1_1"/>
<reference evidence="3" key="2">
    <citation type="submission" date="2015-01" db="EMBL/GenBank/DDBJ databases">
        <title>Evolutionary Origins and Diversification of the Mycorrhizal Mutualists.</title>
        <authorList>
            <consortium name="DOE Joint Genome Institute"/>
            <consortium name="Mycorrhizal Genomics Consortium"/>
            <person name="Kohler A."/>
            <person name="Kuo A."/>
            <person name="Nagy L.G."/>
            <person name="Floudas D."/>
            <person name="Copeland A."/>
            <person name="Barry K.W."/>
            <person name="Cichocki N."/>
            <person name="Veneault-Fourrey C."/>
            <person name="LaButti K."/>
            <person name="Lindquist E.A."/>
            <person name="Lipzen A."/>
            <person name="Lundell T."/>
            <person name="Morin E."/>
            <person name="Murat C."/>
            <person name="Riley R."/>
            <person name="Ohm R."/>
            <person name="Sun H."/>
            <person name="Tunlid A."/>
            <person name="Henrissat B."/>
            <person name="Grigoriev I.V."/>
            <person name="Hibbett D.S."/>
            <person name="Martin F."/>
        </authorList>
    </citation>
    <scope>NUCLEOTIDE SEQUENCE [LARGE SCALE GENOMIC DNA]</scope>
    <source>
        <strain evidence="3">MUT 4182</strain>
    </source>
</reference>
<organism evidence="2 3">
    <name type="scientific">Tulasnella calospora MUT 4182</name>
    <dbReference type="NCBI Taxonomy" id="1051891"/>
    <lineage>
        <taxon>Eukaryota</taxon>
        <taxon>Fungi</taxon>
        <taxon>Dikarya</taxon>
        <taxon>Basidiomycota</taxon>
        <taxon>Agaricomycotina</taxon>
        <taxon>Agaricomycetes</taxon>
        <taxon>Cantharellales</taxon>
        <taxon>Tulasnellaceae</taxon>
        <taxon>Tulasnella</taxon>
    </lineage>
</organism>
<dbReference type="PANTHER" id="PTHR31681:SF3">
    <property type="entry name" value="OS04G0690100 PROTEIN"/>
    <property type="match status" value="1"/>
</dbReference>
<dbReference type="Pfam" id="PF00644">
    <property type="entry name" value="PARP"/>
    <property type="match status" value="1"/>
</dbReference>
<dbReference type="Gene3D" id="3.90.228.10">
    <property type="match status" value="1"/>
</dbReference>
<evidence type="ECO:0000259" key="1">
    <source>
        <dbReference type="Pfam" id="PF00644"/>
    </source>
</evidence>
<sequence length="200" mass="22689">FYSVCNQFYASWRHMNKRRPNVVHVYKITLGQEVMSSYRTYQNWVEASGDFSARGMSPGNECRRWHGTTRLCNLGDDPSTMSCCKQYNCPLCCILWSSFRVDKVNSSGRPFSRFGPGIYSSSASSKADDYSFSAAPSYYKAMLLTTVIVGRGYKAYRDWEVSAPPPGYNSVIGEVGGALNYDELVVYHDDAIRPSWFIIY</sequence>
<dbReference type="SUPFAM" id="SSF56399">
    <property type="entry name" value="ADP-ribosylation"/>
    <property type="match status" value="1"/>
</dbReference>
<protein>
    <recommendedName>
        <fullName evidence="1">PARP catalytic domain-containing protein</fullName>
    </recommendedName>
</protein>
<reference evidence="2 3" key="1">
    <citation type="submission" date="2014-04" db="EMBL/GenBank/DDBJ databases">
        <authorList>
            <consortium name="DOE Joint Genome Institute"/>
            <person name="Kuo A."/>
            <person name="Girlanda M."/>
            <person name="Perotto S."/>
            <person name="Kohler A."/>
            <person name="Nagy L.G."/>
            <person name="Floudas D."/>
            <person name="Copeland A."/>
            <person name="Barry K.W."/>
            <person name="Cichocki N."/>
            <person name="Veneault-Fourrey C."/>
            <person name="LaButti K."/>
            <person name="Lindquist E.A."/>
            <person name="Lipzen A."/>
            <person name="Lundell T."/>
            <person name="Morin E."/>
            <person name="Murat C."/>
            <person name="Sun H."/>
            <person name="Tunlid A."/>
            <person name="Henrissat B."/>
            <person name="Grigoriev I.V."/>
            <person name="Hibbett D.S."/>
            <person name="Martin F."/>
            <person name="Nordberg H.P."/>
            <person name="Cantor M.N."/>
            <person name="Hua S.X."/>
        </authorList>
    </citation>
    <scope>NUCLEOTIDE SEQUENCE [LARGE SCALE GENOMIC DNA]</scope>
    <source>
        <strain evidence="2 3">MUT 4182</strain>
    </source>
</reference>
<feature type="non-terminal residue" evidence="2">
    <location>
        <position position="200"/>
    </location>
</feature>
<dbReference type="InterPro" id="IPR012317">
    <property type="entry name" value="Poly(ADP-ribose)pol_cat_dom"/>
</dbReference>
<dbReference type="PANTHER" id="PTHR31681">
    <property type="entry name" value="C2H2-LIKE ZINC FINGER PROTEIN"/>
    <property type="match status" value="1"/>
</dbReference>
<dbReference type="AlphaFoldDB" id="A0A0C3KKQ1"/>
<evidence type="ECO:0000313" key="2">
    <source>
        <dbReference type="EMBL" id="KIO21983.1"/>
    </source>
</evidence>